<evidence type="ECO:0000259" key="1">
    <source>
        <dbReference type="Pfam" id="PF18922"/>
    </source>
</evidence>
<evidence type="ECO:0000313" key="3">
    <source>
        <dbReference type="Proteomes" id="UP001235760"/>
    </source>
</evidence>
<keyword evidence="3" id="KW-1185">Reference proteome</keyword>
<name>A0ABT9G747_LEPDI</name>
<evidence type="ECO:0000313" key="2">
    <source>
        <dbReference type="EMBL" id="MDP4301998.1"/>
    </source>
</evidence>
<proteinExistence type="predicted"/>
<organism evidence="2 3">
    <name type="scientific">Leptothrix discophora</name>
    <dbReference type="NCBI Taxonomy" id="89"/>
    <lineage>
        <taxon>Bacteria</taxon>
        <taxon>Pseudomonadati</taxon>
        <taxon>Pseudomonadota</taxon>
        <taxon>Betaproteobacteria</taxon>
        <taxon>Burkholderiales</taxon>
        <taxon>Sphaerotilaceae</taxon>
        <taxon>Leptothrix</taxon>
    </lineage>
</organism>
<protein>
    <submittedName>
        <fullName evidence="2">DUF5672 family protein</fullName>
    </submittedName>
</protein>
<dbReference type="InterPro" id="IPR043729">
    <property type="entry name" value="DUF5672"/>
</dbReference>
<sequence length="282" mass="32028">MRLRLPDVTLACVDTRLPELALEALARCRTQVDFGRTVLFTDARWTGEVPDGVERIDIAIDSVPEYSHFMLRGLDAHVRTSHVLVVQWDGYVLDASAWDPRFLACDYVGAPLRGEPPERAVGNGGFSLRSKKLLQAMQDTALAIHHPEDICICHENRERLEQVHGIRFAPIDLASRFAHERIPASGPTFGFHGLFNMDRVMPSEELDHLIDRLPDSMARGLDAHDLCRQLIGAGRLTTAQKLLDMRRRLGMRDRRTWRLRLLLKAARIGQRVRHSMSPRHSP</sequence>
<comment type="caution">
    <text evidence="2">The sequence shown here is derived from an EMBL/GenBank/DDBJ whole genome shotgun (WGS) entry which is preliminary data.</text>
</comment>
<reference evidence="2 3" key="1">
    <citation type="submission" date="2023-08" db="EMBL/GenBank/DDBJ databases">
        <authorList>
            <person name="Roldan D.M."/>
            <person name="Menes R.J."/>
        </authorList>
    </citation>
    <scope>NUCLEOTIDE SEQUENCE [LARGE SCALE GENOMIC DNA]</scope>
    <source>
        <strain evidence="2 3">CCM 2812</strain>
    </source>
</reference>
<dbReference type="Pfam" id="PF18922">
    <property type="entry name" value="DUF5672"/>
    <property type="match status" value="1"/>
</dbReference>
<dbReference type="Proteomes" id="UP001235760">
    <property type="component" value="Unassembled WGS sequence"/>
</dbReference>
<feature type="domain" description="DUF5672" evidence="1">
    <location>
        <begin position="60"/>
        <end position="184"/>
    </location>
</feature>
<dbReference type="EMBL" id="JAUZEE010000008">
    <property type="protein sequence ID" value="MDP4301998.1"/>
    <property type="molecule type" value="Genomic_DNA"/>
</dbReference>
<dbReference type="RefSeq" id="WP_305750537.1">
    <property type="nucleotide sequence ID" value="NZ_JAUZEE010000008.1"/>
</dbReference>
<gene>
    <name evidence="2" type="ORF">Q8X39_15260</name>
</gene>
<accession>A0ABT9G747</accession>